<accession>A0A0C2ZD85</accession>
<reference evidence="1 2" key="1">
    <citation type="submission" date="2014-04" db="EMBL/GenBank/DDBJ databases">
        <authorList>
            <consortium name="DOE Joint Genome Institute"/>
            <person name="Kuo A."/>
            <person name="Kohler A."/>
            <person name="Nagy L.G."/>
            <person name="Floudas D."/>
            <person name="Copeland A."/>
            <person name="Barry K.W."/>
            <person name="Cichocki N."/>
            <person name="Veneault-Fourrey C."/>
            <person name="LaButti K."/>
            <person name="Lindquist E.A."/>
            <person name="Lipzen A."/>
            <person name="Lundell T."/>
            <person name="Morin E."/>
            <person name="Murat C."/>
            <person name="Sun H."/>
            <person name="Tunlid A."/>
            <person name="Henrissat B."/>
            <person name="Grigoriev I.V."/>
            <person name="Hibbett D.S."/>
            <person name="Martin F."/>
            <person name="Nordberg H.P."/>
            <person name="Cantor M.N."/>
            <person name="Hua S.X."/>
        </authorList>
    </citation>
    <scope>NUCLEOTIDE SEQUENCE [LARGE SCALE GENOMIC DNA]</scope>
    <source>
        <strain evidence="1 2">Foug A</strain>
    </source>
</reference>
<organism evidence="1 2">
    <name type="scientific">Scleroderma citrinum Foug A</name>
    <dbReference type="NCBI Taxonomy" id="1036808"/>
    <lineage>
        <taxon>Eukaryota</taxon>
        <taxon>Fungi</taxon>
        <taxon>Dikarya</taxon>
        <taxon>Basidiomycota</taxon>
        <taxon>Agaricomycotina</taxon>
        <taxon>Agaricomycetes</taxon>
        <taxon>Agaricomycetidae</taxon>
        <taxon>Boletales</taxon>
        <taxon>Sclerodermatineae</taxon>
        <taxon>Sclerodermataceae</taxon>
        <taxon>Scleroderma</taxon>
    </lineage>
</organism>
<dbReference type="AlphaFoldDB" id="A0A0C2ZD85"/>
<keyword evidence="2" id="KW-1185">Reference proteome</keyword>
<dbReference type="Proteomes" id="UP000053989">
    <property type="component" value="Unassembled WGS sequence"/>
</dbReference>
<name>A0A0C2ZD85_9AGAM</name>
<evidence type="ECO:0000313" key="1">
    <source>
        <dbReference type="EMBL" id="KIM59758.1"/>
    </source>
</evidence>
<reference evidence="2" key="2">
    <citation type="submission" date="2015-01" db="EMBL/GenBank/DDBJ databases">
        <title>Evolutionary Origins and Diversification of the Mycorrhizal Mutualists.</title>
        <authorList>
            <consortium name="DOE Joint Genome Institute"/>
            <consortium name="Mycorrhizal Genomics Consortium"/>
            <person name="Kohler A."/>
            <person name="Kuo A."/>
            <person name="Nagy L.G."/>
            <person name="Floudas D."/>
            <person name="Copeland A."/>
            <person name="Barry K.W."/>
            <person name="Cichocki N."/>
            <person name="Veneault-Fourrey C."/>
            <person name="LaButti K."/>
            <person name="Lindquist E.A."/>
            <person name="Lipzen A."/>
            <person name="Lundell T."/>
            <person name="Morin E."/>
            <person name="Murat C."/>
            <person name="Riley R."/>
            <person name="Ohm R."/>
            <person name="Sun H."/>
            <person name="Tunlid A."/>
            <person name="Henrissat B."/>
            <person name="Grigoriev I.V."/>
            <person name="Hibbett D.S."/>
            <person name="Martin F."/>
        </authorList>
    </citation>
    <scope>NUCLEOTIDE SEQUENCE [LARGE SCALE GENOMIC DNA]</scope>
    <source>
        <strain evidence="2">Foug A</strain>
    </source>
</reference>
<proteinExistence type="predicted"/>
<protein>
    <submittedName>
        <fullName evidence="1">Uncharacterized protein</fullName>
    </submittedName>
</protein>
<dbReference type="InParanoid" id="A0A0C2ZD85"/>
<sequence>MAGSLISSTGLIVQRDKLRKPRLRVMSEIKEVQIKMEAEQDFSRASISSNEVRHAALVIAHAILNPYRFIGEKYQNPVEYYPSANFGYIDAPASVLDLHGKIMVWYLPGVMTHTRVECLNELHLSLEGHLITKAKSKVNKRYGHKHAPVADPKFGHGRISISPATFMQAHQRLEDSLYESQSLKKPRIRQWLLDIGYIQEFWNSITWTVLPDMAKVGQDALAASHIQVTVKNPIKWPSIYSAVNIIINQETPPHLDGTAAPSLLDLVVSLGSHDAVFQILDLGVVLAYPPGTMIFLAGKILEHHVPKWGKGERIALAHYMKDAVHNRSQVEWPPFARQKDILGQFVELV</sequence>
<gene>
    <name evidence="1" type="ORF">SCLCIDRAFT_9893</name>
</gene>
<dbReference type="EMBL" id="KN822070">
    <property type="protein sequence ID" value="KIM59758.1"/>
    <property type="molecule type" value="Genomic_DNA"/>
</dbReference>
<dbReference type="OrthoDB" id="2609426at2759"/>
<dbReference type="Gene3D" id="3.60.130.30">
    <property type="match status" value="1"/>
</dbReference>
<evidence type="ECO:0000313" key="2">
    <source>
        <dbReference type="Proteomes" id="UP000053989"/>
    </source>
</evidence>
<dbReference type="HOGENOM" id="CLU_039070_4_2_1"/>